<proteinExistence type="predicted"/>
<feature type="region of interest" description="Disordered" evidence="1">
    <location>
        <begin position="1"/>
        <end position="35"/>
    </location>
</feature>
<evidence type="ECO:0000313" key="3">
    <source>
        <dbReference type="Proteomes" id="UP000265520"/>
    </source>
</evidence>
<feature type="non-terminal residue" evidence="2">
    <location>
        <position position="1"/>
    </location>
</feature>
<name>A0A392UND1_9FABA</name>
<reference evidence="2 3" key="1">
    <citation type="journal article" date="2018" name="Front. Plant Sci.">
        <title>Red Clover (Trifolium pratense) and Zigzag Clover (T. medium) - A Picture of Genomic Similarities and Differences.</title>
        <authorList>
            <person name="Dluhosova J."/>
            <person name="Istvanek J."/>
            <person name="Nedelnik J."/>
            <person name="Repkova J."/>
        </authorList>
    </citation>
    <scope>NUCLEOTIDE SEQUENCE [LARGE SCALE GENOMIC DNA]</scope>
    <source>
        <strain evidence="3">cv. 10/8</strain>
        <tissue evidence="2">Leaf</tissue>
    </source>
</reference>
<keyword evidence="3" id="KW-1185">Reference proteome</keyword>
<organism evidence="2 3">
    <name type="scientific">Trifolium medium</name>
    <dbReference type="NCBI Taxonomy" id="97028"/>
    <lineage>
        <taxon>Eukaryota</taxon>
        <taxon>Viridiplantae</taxon>
        <taxon>Streptophyta</taxon>
        <taxon>Embryophyta</taxon>
        <taxon>Tracheophyta</taxon>
        <taxon>Spermatophyta</taxon>
        <taxon>Magnoliopsida</taxon>
        <taxon>eudicotyledons</taxon>
        <taxon>Gunneridae</taxon>
        <taxon>Pentapetalae</taxon>
        <taxon>rosids</taxon>
        <taxon>fabids</taxon>
        <taxon>Fabales</taxon>
        <taxon>Fabaceae</taxon>
        <taxon>Papilionoideae</taxon>
        <taxon>50 kb inversion clade</taxon>
        <taxon>NPAAA clade</taxon>
        <taxon>Hologalegina</taxon>
        <taxon>IRL clade</taxon>
        <taxon>Trifolieae</taxon>
        <taxon>Trifolium</taxon>
    </lineage>
</organism>
<dbReference type="AlphaFoldDB" id="A0A392UND1"/>
<dbReference type="EMBL" id="LXQA010871745">
    <property type="protein sequence ID" value="MCI74952.1"/>
    <property type="molecule type" value="Genomic_DNA"/>
</dbReference>
<dbReference type="Proteomes" id="UP000265520">
    <property type="component" value="Unassembled WGS sequence"/>
</dbReference>
<sequence>NASSSDEDDGTITEEPKRKVFQPSPDVGSRPKPKR</sequence>
<accession>A0A392UND1</accession>
<protein>
    <submittedName>
        <fullName evidence="2">Uncharacterized protein</fullName>
    </submittedName>
</protein>
<feature type="compositionally biased region" description="Acidic residues" evidence="1">
    <location>
        <begin position="1"/>
        <end position="12"/>
    </location>
</feature>
<comment type="caution">
    <text evidence="2">The sequence shown here is derived from an EMBL/GenBank/DDBJ whole genome shotgun (WGS) entry which is preliminary data.</text>
</comment>
<evidence type="ECO:0000256" key="1">
    <source>
        <dbReference type="SAM" id="MobiDB-lite"/>
    </source>
</evidence>
<evidence type="ECO:0000313" key="2">
    <source>
        <dbReference type="EMBL" id="MCI74952.1"/>
    </source>
</evidence>